<dbReference type="FunFam" id="1.10.287.1080:FF:000003">
    <property type="entry name" value="Nucleoside triphosphate pyrophosphohydrolase"/>
    <property type="match status" value="1"/>
</dbReference>
<keyword evidence="6" id="KW-0378">Hydrolase</keyword>
<dbReference type="GO" id="GO:0046081">
    <property type="term" value="P:dUTP catabolic process"/>
    <property type="evidence" value="ECO:0007669"/>
    <property type="project" value="TreeGrafter"/>
</dbReference>
<comment type="similarity">
    <text evidence="2">Belongs to the nucleoside triphosphate pyrophosphohydrolase family.</text>
</comment>
<sequence>MNSRKKQLKAFDRLLTIMDELRAQCPWDKKQTMETLRHLTIEETYELGDAILDNDLEEVKKELGDVLLHIVFYAKIGSETNDFDIADVCNEICDKLIHRHPHIYGDVTVENEDDVKRNWENLKLKEGKKSVLQGVPKSLPALVKANRIQEKVAGVGFDWEEPEQVWEKVQEELQEFKHEIQTQNQDAMESEFGDVLFSMVNYARFLNINPENALERTNKKFTKRFQYLEEKAKSLNKNLKDMTLSEMDIFWEEAKKL</sequence>
<dbReference type="GO" id="GO:0006950">
    <property type="term" value="P:response to stress"/>
    <property type="evidence" value="ECO:0007669"/>
    <property type="project" value="UniProtKB-ARBA"/>
</dbReference>
<organism evidence="6 7">
    <name type="scientific">Seonamhaeicola algicola</name>
    <dbReference type="NCBI Taxonomy" id="1719036"/>
    <lineage>
        <taxon>Bacteria</taxon>
        <taxon>Pseudomonadati</taxon>
        <taxon>Bacteroidota</taxon>
        <taxon>Flavobacteriia</taxon>
        <taxon>Flavobacteriales</taxon>
        <taxon>Flavobacteriaceae</taxon>
    </lineage>
</organism>
<dbReference type="InterPro" id="IPR048011">
    <property type="entry name" value="NTP-PPase_MazG-like_C"/>
</dbReference>
<name>A0A5C7B0I4_9FLAO</name>
<dbReference type="SUPFAM" id="SSF101386">
    <property type="entry name" value="all-alpha NTP pyrophosphatases"/>
    <property type="match status" value="2"/>
</dbReference>
<evidence type="ECO:0000313" key="7">
    <source>
        <dbReference type="Proteomes" id="UP000321790"/>
    </source>
</evidence>
<dbReference type="FunFam" id="1.10.287.1080:FF:000001">
    <property type="entry name" value="Nucleoside triphosphate pyrophosphohydrolase"/>
    <property type="match status" value="1"/>
</dbReference>
<dbReference type="CDD" id="cd11529">
    <property type="entry name" value="NTP-PPase_MazG_Cterm"/>
    <property type="match status" value="1"/>
</dbReference>
<dbReference type="GO" id="GO:0046076">
    <property type="term" value="P:dTTP catabolic process"/>
    <property type="evidence" value="ECO:0007669"/>
    <property type="project" value="TreeGrafter"/>
</dbReference>
<dbReference type="GO" id="GO:0046052">
    <property type="term" value="P:UTP catabolic process"/>
    <property type="evidence" value="ECO:0007669"/>
    <property type="project" value="TreeGrafter"/>
</dbReference>
<feature type="domain" description="NTP pyrophosphohydrolase MazG-like" evidence="5">
    <location>
        <begin position="31"/>
        <end position="103"/>
    </location>
</feature>
<comment type="catalytic activity">
    <reaction evidence="1">
        <text>ATP + H2O = AMP + diphosphate + H(+)</text>
        <dbReference type="Rhea" id="RHEA:14245"/>
        <dbReference type="ChEBI" id="CHEBI:15377"/>
        <dbReference type="ChEBI" id="CHEBI:15378"/>
        <dbReference type="ChEBI" id="CHEBI:30616"/>
        <dbReference type="ChEBI" id="CHEBI:33019"/>
        <dbReference type="ChEBI" id="CHEBI:456215"/>
        <dbReference type="EC" id="3.6.1.8"/>
    </reaction>
</comment>
<gene>
    <name evidence="6" type="primary">mazG</name>
    <name evidence="6" type="ORF">FUA26_02390</name>
</gene>
<dbReference type="NCBIfam" id="NF007113">
    <property type="entry name" value="PRK09562.1"/>
    <property type="match status" value="1"/>
</dbReference>
<dbReference type="GO" id="GO:0006203">
    <property type="term" value="P:dGTP catabolic process"/>
    <property type="evidence" value="ECO:0007669"/>
    <property type="project" value="TreeGrafter"/>
</dbReference>
<dbReference type="EMBL" id="VOSC01000007">
    <property type="protein sequence ID" value="TXE13947.1"/>
    <property type="molecule type" value="Genomic_DNA"/>
</dbReference>
<evidence type="ECO:0000256" key="1">
    <source>
        <dbReference type="ARBA" id="ARBA00052141"/>
    </source>
</evidence>
<protein>
    <recommendedName>
        <fullName evidence="4">Nucleoside triphosphate pyrophosphohydrolase</fullName>
        <ecNumber evidence="3">3.6.1.8</ecNumber>
    </recommendedName>
</protein>
<evidence type="ECO:0000256" key="3">
    <source>
        <dbReference type="ARBA" id="ARBA00066372"/>
    </source>
</evidence>
<feature type="domain" description="NTP pyrophosphohydrolase MazG-like" evidence="5">
    <location>
        <begin position="162"/>
        <end position="224"/>
    </location>
</feature>
<dbReference type="AlphaFoldDB" id="A0A5C7B0I4"/>
<evidence type="ECO:0000256" key="4">
    <source>
        <dbReference type="ARBA" id="ARBA00074799"/>
    </source>
</evidence>
<dbReference type="NCBIfam" id="TIGR00444">
    <property type="entry name" value="mazG"/>
    <property type="match status" value="1"/>
</dbReference>
<dbReference type="RefSeq" id="WP_147131055.1">
    <property type="nucleotide sequence ID" value="NZ_VOSC01000007.1"/>
</dbReference>
<dbReference type="PANTHER" id="PTHR30522">
    <property type="entry name" value="NUCLEOSIDE TRIPHOSPHATE PYROPHOSPHOHYDROLASE"/>
    <property type="match status" value="1"/>
</dbReference>
<accession>A0A5C7B0I4</accession>
<dbReference type="EC" id="3.6.1.8" evidence="3"/>
<dbReference type="Gene3D" id="1.10.287.1080">
    <property type="entry name" value="MazG-like"/>
    <property type="match status" value="2"/>
</dbReference>
<dbReference type="GO" id="GO:0047693">
    <property type="term" value="F:ATP diphosphatase activity"/>
    <property type="evidence" value="ECO:0007669"/>
    <property type="project" value="UniProtKB-EC"/>
</dbReference>
<reference evidence="7" key="1">
    <citation type="submission" date="2019-08" db="EMBL/GenBank/DDBJ databases">
        <title>Seonamhaeicola sediminis sp. nov., isolated from marine sediment.</title>
        <authorList>
            <person name="Cao W.R."/>
        </authorList>
    </citation>
    <scope>NUCLEOTIDE SEQUENCE [LARGE SCALE GENOMIC DNA]</scope>
    <source>
        <strain evidence="7">Gy8</strain>
    </source>
</reference>
<dbReference type="CDD" id="cd11528">
    <property type="entry name" value="NTP-PPase_MazG_Nterm"/>
    <property type="match status" value="1"/>
</dbReference>
<dbReference type="Proteomes" id="UP000321790">
    <property type="component" value="Unassembled WGS sequence"/>
</dbReference>
<comment type="caution">
    <text evidence="6">The sequence shown here is derived from an EMBL/GenBank/DDBJ whole genome shotgun (WGS) entry which is preliminary data.</text>
</comment>
<dbReference type="InterPro" id="IPR011551">
    <property type="entry name" value="NTP_PyrPHydrolase_MazG"/>
</dbReference>
<dbReference type="Pfam" id="PF03819">
    <property type="entry name" value="MazG"/>
    <property type="match status" value="2"/>
</dbReference>
<evidence type="ECO:0000256" key="2">
    <source>
        <dbReference type="ARBA" id="ARBA00061115"/>
    </source>
</evidence>
<keyword evidence="7" id="KW-1185">Reference proteome</keyword>
<evidence type="ECO:0000259" key="5">
    <source>
        <dbReference type="Pfam" id="PF03819"/>
    </source>
</evidence>
<dbReference type="GO" id="GO:0046047">
    <property type="term" value="P:TTP catabolic process"/>
    <property type="evidence" value="ECO:0007669"/>
    <property type="project" value="TreeGrafter"/>
</dbReference>
<dbReference type="InterPro" id="IPR048015">
    <property type="entry name" value="NTP-PPase_MazG-like_N"/>
</dbReference>
<dbReference type="GO" id="GO:0046061">
    <property type="term" value="P:dATP catabolic process"/>
    <property type="evidence" value="ECO:0007669"/>
    <property type="project" value="TreeGrafter"/>
</dbReference>
<proteinExistence type="inferred from homology"/>
<dbReference type="OrthoDB" id="9808939at2"/>
<evidence type="ECO:0000313" key="6">
    <source>
        <dbReference type="EMBL" id="TXE13947.1"/>
    </source>
</evidence>
<dbReference type="InterPro" id="IPR004518">
    <property type="entry name" value="MazG-like_dom"/>
</dbReference>
<dbReference type="PANTHER" id="PTHR30522:SF0">
    <property type="entry name" value="NUCLEOSIDE TRIPHOSPHATE PYROPHOSPHOHYDROLASE"/>
    <property type="match status" value="1"/>
</dbReference>